<evidence type="ECO:0000256" key="1">
    <source>
        <dbReference type="SAM" id="MobiDB-lite"/>
    </source>
</evidence>
<dbReference type="EMBL" id="AP024956">
    <property type="protein sequence ID" value="BCZ81327.1"/>
    <property type="molecule type" value="Genomic_DNA"/>
</dbReference>
<name>A0ABM7TQA6_9BURK</name>
<proteinExistence type="predicted"/>
<gene>
    <name evidence="2" type="ORF">PTKU64_50020</name>
</gene>
<accession>A0ABM7TQA6</accession>
<evidence type="ECO:0000313" key="3">
    <source>
        <dbReference type="Proteomes" id="UP001319874"/>
    </source>
</evidence>
<dbReference type="Proteomes" id="UP001319874">
    <property type="component" value="Chromosome 2"/>
</dbReference>
<keyword evidence="3" id="KW-1185">Reference proteome</keyword>
<evidence type="ECO:0000313" key="2">
    <source>
        <dbReference type="EMBL" id="BCZ81327.1"/>
    </source>
</evidence>
<protein>
    <submittedName>
        <fullName evidence="2">Uncharacterized protein</fullName>
    </submittedName>
</protein>
<feature type="region of interest" description="Disordered" evidence="1">
    <location>
        <begin position="1"/>
        <end position="21"/>
    </location>
</feature>
<organism evidence="2 3">
    <name type="scientific">Paraburkholderia terrae</name>
    <dbReference type="NCBI Taxonomy" id="311230"/>
    <lineage>
        <taxon>Bacteria</taxon>
        <taxon>Pseudomonadati</taxon>
        <taxon>Pseudomonadota</taxon>
        <taxon>Betaproteobacteria</taxon>
        <taxon>Burkholderiales</taxon>
        <taxon>Burkholderiaceae</taxon>
        <taxon>Paraburkholderia</taxon>
    </lineage>
</organism>
<reference evidence="2 3" key="1">
    <citation type="journal article" date="2022" name="Front. Microbiol.">
        <title>Identification and characterization of a novel class of self-sufficient cytochrome P450 hydroxylase involved in cyclohexanecarboxylate degradation in Paraburkholderia terrae strain KU-64.</title>
        <authorList>
            <person name="Yamamoto T."/>
            <person name="Hasegawa Y."/>
            <person name="Iwaki H."/>
        </authorList>
    </citation>
    <scope>NUCLEOTIDE SEQUENCE [LARGE SCALE GENOMIC DNA]</scope>
    <source>
        <strain evidence="2 3">KU-64</strain>
    </source>
</reference>
<sequence>MLGPMMSYGYGWPTSNDGSRRQLTGSEITETPDAISGIQDEKSKMPVCSLMRIPFSGTGGTGNCEKPVVSALTRRPVGVPNDKLRSSQPREASGVSCTLSTGAIRLERAFEIASD</sequence>